<protein>
    <recommendedName>
        <fullName evidence="12">Neurabin-1</fullName>
    </recommendedName>
    <alternativeName>
        <fullName evidence="14">Neurabin-I</fullName>
    </alternativeName>
    <alternativeName>
        <fullName evidence="13">Neural tissue-specific F-actin-binding protein I</fullName>
    </alternativeName>
    <alternativeName>
        <fullName evidence="15">Protein phosphatase 1 regulatory subunit 9A</fullName>
    </alternativeName>
</protein>
<keyword evidence="7" id="KW-0770">Synapse</keyword>
<dbReference type="EMBL" id="BPLQ01005803">
    <property type="protein sequence ID" value="GIY17426.1"/>
    <property type="molecule type" value="Genomic_DNA"/>
</dbReference>
<organism evidence="20 21">
    <name type="scientific">Caerostris darwini</name>
    <dbReference type="NCBI Taxonomy" id="1538125"/>
    <lineage>
        <taxon>Eukaryota</taxon>
        <taxon>Metazoa</taxon>
        <taxon>Ecdysozoa</taxon>
        <taxon>Arthropoda</taxon>
        <taxon>Chelicerata</taxon>
        <taxon>Arachnida</taxon>
        <taxon>Araneae</taxon>
        <taxon>Araneomorphae</taxon>
        <taxon>Entelegynae</taxon>
        <taxon>Araneoidea</taxon>
        <taxon>Araneidae</taxon>
        <taxon>Caerostris</taxon>
    </lineage>
</organism>
<dbReference type="GO" id="GO:0031175">
    <property type="term" value="P:neuron projection development"/>
    <property type="evidence" value="ECO:0007669"/>
    <property type="project" value="TreeGrafter"/>
</dbReference>
<dbReference type="Pfam" id="PF07647">
    <property type="entry name" value="SAM_2"/>
    <property type="match status" value="1"/>
</dbReference>
<dbReference type="InterPro" id="IPR001660">
    <property type="entry name" value="SAM"/>
</dbReference>
<dbReference type="GO" id="GO:0005737">
    <property type="term" value="C:cytoplasm"/>
    <property type="evidence" value="ECO:0007669"/>
    <property type="project" value="TreeGrafter"/>
</dbReference>
<dbReference type="GO" id="GO:0007015">
    <property type="term" value="P:actin filament organization"/>
    <property type="evidence" value="ECO:0007669"/>
    <property type="project" value="TreeGrafter"/>
</dbReference>
<keyword evidence="4" id="KW-0597">Phosphoprotein</keyword>
<keyword evidence="2" id="KW-0217">Developmental protein</keyword>
<evidence type="ECO:0000256" key="10">
    <source>
        <dbReference type="ARBA" id="ARBA00023212"/>
    </source>
</evidence>
<dbReference type="FunFam" id="2.30.42.10:FF:000010">
    <property type="entry name" value="Neurabin-1 isoform 1"/>
    <property type="match status" value="1"/>
</dbReference>
<sequence>MADVRAEILAASRSRTGWLESSVQSAESQPFVSKVKSSFEEKNINQDHKLAANASKSESVRRLGSKVSSIATLFQSFSPHRTDCPKPCNAVIVNKEGINKSAQKAVLDQEKKETESDVKPLPKNETESHQKRFNNARAIFEQLGDKSKNDVKLSEYSKNQCPNTVDSSSSKYTHEQERIASFSSQYSSHSSPDEEQQGTIFCQKNLALQTVAHNSQEGKIGINSSKPDDLYGVSSNRDVENSITECIRTFPQNSPIYEEIPSLTRDNLEYCSSQTSKAYGLYESVLKSEEDKNANTTNSYSDSFTYTGANSDQKSDTSFPIYAKVIKKRSKHSSNFSNTEQSTTATNDDNKVNKTYDSDTSWENITASDCVSWKKKMASNSSDQADTEPQGFYGVTSDLRDAAGETLAEFESRDHELFFVETVLRSKCSNNLEEPFANQKHNLSSDPKVEFMTKEEANHFLSRPSNVNNEKQSVQGPMGNSQNIVDSDQSETWSVPNSMTGETDDDDLCSDDCIPAIPFPAGTNVLYEDINYHILPDGHFITELPGLDEDSEDEDIFCPVPPKKKTKVRFNYDPIKVYSTFSVEDYDRHNDDVDPVAASAEYELEKRIEKMDVFPVELIKGPEGLGLSIIGMGVGADAGLEKLGIFVKSITVSGAAHKDGRIAVNDQIIEVDQKSLVGVTQAYAASVLRNTSGLVRFLIGRENNSENSEIAQLISQSIQADKELQKSCSYQRDEDQSGDSSHLSQGSTPEEGEDAPTVEVFDLTSGSSGSLSPDTDVETLRMKLKEVQYRSAVAEADLQQAKERLQCLEKMESEKQKMLKKIDSLQHQVNEKELSVQAAKQQTEEYKFKVNKAQQQLHELERKYSKAKKIIKEFQKREKDYIQQEDFRMQQMQEKDQEYNALVKILKDRVILLEHTLSEAQKSAGLPIELPYDVHQLTPILRKKNGVHSESKLNFEQIEVDMSDGSDSELGKRSHSPDAPSEDSEKRSTVERKIPKDEQKSQSHPLPDLLEASSAKSYSENDVKSNGSLDSKTEFGNNTHNEETFTSVASLKSRFESGFSPQMRSISFAEEIKVAVFEWNSKVGGSSENNLTRSPQSLDNLEQVISNGSLDEKFIEQHQVVPPSYQHATGENFGYPSSQPLSPVSFRDEDSSPLAASTPPPVEIPPKKRNMIQSDRLSISLDDSREDLMKEMKSNYLDPQISSVLPPRVPERSSSRDRRPNNWQGRPVHLWTTTQVGQWLMVLGLEQYIKSFQAHEITGIHLLNLDSTKLKAIGVNSSSDRSVIKKKLKEMKALLEKERKAHEKEQKALEKLQKKAEKARRK</sequence>
<dbReference type="GO" id="GO:0030425">
    <property type="term" value="C:dendrite"/>
    <property type="evidence" value="ECO:0007669"/>
    <property type="project" value="TreeGrafter"/>
</dbReference>
<feature type="compositionally biased region" description="Polar residues" evidence="17">
    <location>
        <begin position="333"/>
        <end position="347"/>
    </location>
</feature>
<comment type="caution">
    <text evidence="20">The sequence shown here is derived from an EMBL/GenBank/DDBJ whole genome shotgun (WGS) entry which is preliminary data.</text>
</comment>
<dbReference type="SUPFAM" id="SSF47769">
    <property type="entry name" value="SAM/Pointed domain"/>
    <property type="match status" value="1"/>
</dbReference>
<keyword evidence="9" id="KW-0009">Actin-binding</keyword>
<evidence type="ECO:0000256" key="1">
    <source>
        <dbReference type="ARBA" id="ARBA00004245"/>
    </source>
</evidence>
<feature type="coiled-coil region" evidence="16">
    <location>
        <begin position="784"/>
        <end position="909"/>
    </location>
</feature>
<evidence type="ECO:0000256" key="13">
    <source>
        <dbReference type="ARBA" id="ARBA00076637"/>
    </source>
</evidence>
<evidence type="ECO:0000256" key="6">
    <source>
        <dbReference type="ARBA" id="ARBA00022902"/>
    </source>
</evidence>
<dbReference type="InterPro" id="IPR036034">
    <property type="entry name" value="PDZ_sf"/>
</dbReference>
<dbReference type="GO" id="GO:0051015">
    <property type="term" value="F:actin filament binding"/>
    <property type="evidence" value="ECO:0007669"/>
    <property type="project" value="TreeGrafter"/>
</dbReference>
<feature type="region of interest" description="Disordered" evidence="17">
    <location>
        <begin position="104"/>
        <end position="131"/>
    </location>
</feature>
<feature type="region of interest" description="Disordered" evidence="17">
    <location>
        <begin position="151"/>
        <end position="195"/>
    </location>
</feature>
<evidence type="ECO:0000256" key="7">
    <source>
        <dbReference type="ARBA" id="ARBA00023018"/>
    </source>
</evidence>
<evidence type="ECO:0000256" key="8">
    <source>
        <dbReference type="ARBA" id="ARBA00023054"/>
    </source>
</evidence>
<evidence type="ECO:0000256" key="3">
    <source>
        <dbReference type="ARBA" id="ARBA00022490"/>
    </source>
</evidence>
<evidence type="ECO:0000256" key="9">
    <source>
        <dbReference type="ARBA" id="ARBA00023203"/>
    </source>
</evidence>
<evidence type="ECO:0000259" key="19">
    <source>
        <dbReference type="PROSITE" id="PS50106"/>
    </source>
</evidence>
<evidence type="ECO:0000256" key="4">
    <source>
        <dbReference type="ARBA" id="ARBA00022553"/>
    </source>
</evidence>
<feature type="compositionally biased region" description="Basic and acidic residues" evidence="17">
    <location>
        <begin position="725"/>
        <end position="735"/>
    </location>
</feature>
<evidence type="ECO:0000313" key="21">
    <source>
        <dbReference type="Proteomes" id="UP001054837"/>
    </source>
</evidence>
<dbReference type="FunFam" id="1.10.150.50:FF:000008">
    <property type="entry name" value="Neurabin-1 isoform 1-like protein"/>
    <property type="match status" value="1"/>
</dbReference>
<dbReference type="InterPro" id="IPR001478">
    <property type="entry name" value="PDZ"/>
</dbReference>
<dbReference type="InterPro" id="IPR043446">
    <property type="entry name" value="Neurabin-like"/>
</dbReference>
<dbReference type="Pfam" id="PF00595">
    <property type="entry name" value="PDZ"/>
    <property type="match status" value="1"/>
</dbReference>
<keyword evidence="5" id="KW-0221">Differentiation</keyword>
<feature type="region of interest" description="Disordered" evidence="17">
    <location>
        <begin position="1125"/>
        <end position="1177"/>
    </location>
</feature>
<feature type="domain" description="PDZ" evidence="19">
    <location>
        <begin position="615"/>
        <end position="703"/>
    </location>
</feature>
<feature type="compositionally biased region" description="Polar residues" evidence="17">
    <location>
        <begin position="1014"/>
        <end position="1041"/>
    </location>
</feature>
<dbReference type="Pfam" id="PF17817">
    <property type="entry name" value="PDZ_5"/>
    <property type="match status" value="1"/>
</dbReference>
<keyword evidence="10" id="KW-0206">Cytoskeleton</keyword>
<dbReference type="Proteomes" id="UP001054837">
    <property type="component" value="Unassembled WGS sequence"/>
</dbReference>
<dbReference type="CDD" id="cd06790">
    <property type="entry name" value="PDZ_neurabin-like"/>
    <property type="match status" value="1"/>
</dbReference>
<feature type="domain" description="SAM" evidence="18">
    <location>
        <begin position="1231"/>
        <end position="1294"/>
    </location>
</feature>
<dbReference type="SUPFAM" id="SSF50156">
    <property type="entry name" value="PDZ domain-like"/>
    <property type="match status" value="1"/>
</dbReference>
<evidence type="ECO:0000256" key="17">
    <source>
        <dbReference type="SAM" id="MobiDB-lite"/>
    </source>
</evidence>
<dbReference type="CDD" id="cd09512">
    <property type="entry name" value="SAM_Neurabin-like"/>
    <property type="match status" value="1"/>
</dbReference>
<comment type="subcellular location">
    <subcellularLocation>
        <location evidence="1">Cytoplasm</location>
        <location evidence="1">Cytoskeleton</location>
    </subcellularLocation>
    <subcellularLocation>
        <location evidence="11">Synapse</location>
    </subcellularLocation>
</comment>
<feature type="compositionally biased region" description="Basic and acidic residues" evidence="17">
    <location>
        <begin position="1209"/>
        <end position="1220"/>
    </location>
</feature>
<dbReference type="InterPro" id="IPR013761">
    <property type="entry name" value="SAM/pointed_sf"/>
</dbReference>
<feature type="compositionally biased region" description="Basic and acidic residues" evidence="17">
    <location>
        <begin position="1298"/>
        <end position="1316"/>
    </location>
</feature>
<feature type="compositionally biased region" description="Low complexity" evidence="17">
    <location>
        <begin position="181"/>
        <end position="190"/>
    </location>
</feature>
<dbReference type="SUPFAM" id="SSF46966">
    <property type="entry name" value="Spectrin repeat"/>
    <property type="match status" value="1"/>
</dbReference>
<evidence type="ECO:0000313" key="20">
    <source>
        <dbReference type="EMBL" id="GIY17426.1"/>
    </source>
</evidence>
<feature type="region of interest" description="Disordered" evidence="17">
    <location>
        <begin position="959"/>
        <end position="1041"/>
    </location>
</feature>
<dbReference type="PANTHER" id="PTHR16154:SF6">
    <property type="entry name" value="SPINOPHILIN, ISOFORM J"/>
    <property type="match status" value="1"/>
</dbReference>
<name>A0AAV4RAU3_9ARAC</name>
<evidence type="ECO:0000256" key="2">
    <source>
        <dbReference type="ARBA" id="ARBA00022473"/>
    </source>
</evidence>
<feature type="compositionally biased region" description="Basic and acidic residues" evidence="17">
    <location>
        <begin position="983"/>
        <end position="1001"/>
    </location>
</feature>
<feature type="compositionally biased region" description="Polar residues" evidence="17">
    <location>
        <begin position="738"/>
        <end position="748"/>
    </location>
</feature>
<dbReference type="SMART" id="SM00228">
    <property type="entry name" value="PDZ"/>
    <property type="match status" value="1"/>
</dbReference>
<evidence type="ECO:0000259" key="18">
    <source>
        <dbReference type="PROSITE" id="PS50105"/>
    </source>
</evidence>
<evidence type="ECO:0000256" key="15">
    <source>
        <dbReference type="ARBA" id="ARBA00082439"/>
    </source>
</evidence>
<dbReference type="PROSITE" id="PS50105">
    <property type="entry name" value="SAM_DOMAIN"/>
    <property type="match status" value="1"/>
</dbReference>
<evidence type="ECO:0000256" key="12">
    <source>
        <dbReference type="ARBA" id="ARBA00067399"/>
    </source>
</evidence>
<dbReference type="Gene3D" id="1.10.150.50">
    <property type="entry name" value="Transcription Factor, Ets-1"/>
    <property type="match status" value="1"/>
</dbReference>
<dbReference type="GO" id="GO:0019722">
    <property type="term" value="P:calcium-mediated signaling"/>
    <property type="evidence" value="ECO:0007669"/>
    <property type="project" value="TreeGrafter"/>
</dbReference>
<dbReference type="InterPro" id="IPR040645">
    <property type="entry name" value="Neurabin-1/2_PDZ"/>
</dbReference>
<evidence type="ECO:0000256" key="11">
    <source>
        <dbReference type="ARBA" id="ARBA00034103"/>
    </source>
</evidence>
<dbReference type="PROSITE" id="PS50106">
    <property type="entry name" value="PDZ"/>
    <property type="match status" value="1"/>
</dbReference>
<feature type="region of interest" description="Disordered" evidence="17">
    <location>
        <begin position="333"/>
        <end position="354"/>
    </location>
</feature>
<dbReference type="GO" id="GO:0015629">
    <property type="term" value="C:actin cytoskeleton"/>
    <property type="evidence" value="ECO:0007669"/>
    <property type="project" value="TreeGrafter"/>
</dbReference>
<accession>A0AAV4RAU3</accession>
<keyword evidence="3" id="KW-0963">Cytoplasm</keyword>
<keyword evidence="21" id="KW-1185">Reference proteome</keyword>
<dbReference type="GO" id="GO:0014069">
    <property type="term" value="C:postsynaptic density"/>
    <property type="evidence" value="ECO:0007669"/>
    <property type="project" value="TreeGrafter"/>
</dbReference>
<reference evidence="20 21" key="1">
    <citation type="submission" date="2021-06" db="EMBL/GenBank/DDBJ databases">
        <title>Caerostris darwini draft genome.</title>
        <authorList>
            <person name="Kono N."/>
            <person name="Arakawa K."/>
        </authorList>
    </citation>
    <scope>NUCLEOTIDE SEQUENCE [LARGE SCALE GENOMIC DNA]</scope>
</reference>
<feature type="compositionally biased region" description="Basic and acidic residues" evidence="17">
    <location>
        <begin position="107"/>
        <end position="130"/>
    </location>
</feature>
<keyword evidence="8 16" id="KW-0175">Coiled coil</keyword>
<feature type="compositionally biased region" description="Polar residues" evidence="17">
    <location>
        <begin position="156"/>
        <end position="171"/>
    </location>
</feature>
<proteinExistence type="predicted"/>
<dbReference type="Gene3D" id="2.30.42.10">
    <property type="match status" value="1"/>
</dbReference>
<gene>
    <name evidence="20" type="primary">PPP1R9B</name>
    <name evidence="20" type="ORF">CDAR_1841</name>
</gene>
<dbReference type="SMART" id="SM00454">
    <property type="entry name" value="SAM"/>
    <property type="match status" value="1"/>
</dbReference>
<feature type="region of interest" description="Disordered" evidence="17">
    <location>
        <begin position="1196"/>
        <end position="1225"/>
    </location>
</feature>
<feature type="region of interest" description="Disordered" evidence="17">
    <location>
        <begin position="725"/>
        <end position="754"/>
    </location>
</feature>
<evidence type="ECO:0000256" key="5">
    <source>
        <dbReference type="ARBA" id="ARBA00022782"/>
    </source>
</evidence>
<evidence type="ECO:0000256" key="14">
    <source>
        <dbReference type="ARBA" id="ARBA00077125"/>
    </source>
</evidence>
<keyword evidence="6" id="KW-0524">Neurogenesis</keyword>
<evidence type="ECO:0000256" key="16">
    <source>
        <dbReference type="SAM" id="Coils"/>
    </source>
</evidence>
<feature type="region of interest" description="Disordered" evidence="17">
    <location>
        <begin position="1298"/>
        <end position="1322"/>
    </location>
</feature>
<feature type="region of interest" description="Disordered" evidence="17">
    <location>
        <begin position="464"/>
        <end position="495"/>
    </location>
</feature>
<dbReference type="PANTHER" id="PTHR16154">
    <property type="entry name" value="NEURABIN"/>
    <property type="match status" value="1"/>
</dbReference>